<feature type="compositionally biased region" description="Polar residues" evidence="1">
    <location>
        <begin position="64"/>
        <end position="75"/>
    </location>
</feature>
<dbReference type="KEGG" id="wna:KA717_22155"/>
<evidence type="ECO:0000259" key="2">
    <source>
        <dbReference type="Pfam" id="PF20042"/>
    </source>
</evidence>
<protein>
    <submittedName>
        <fullName evidence="3">DUF6444 domain-containing protein</fullName>
    </submittedName>
</protein>
<organism evidence="3">
    <name type="scientific">Woronichinia naegeliana WA131</name>
    <dbReference type="NCBI Taxonomy" id="2824559"/>
    <lineage>
        <taxon>Bacteria</taxon>
        <taxon>Bacillati</taxon>
        <taxon>Cyanobacteriota</taxon>
        <taxon>Cyanophyceae</taxon>
        <taxon>Synechococcales</taxon>
        <taxon>Coelosphaeriaceae</taxon>
        <taxon>Woronichinia</taxon>
    </lineage>
</organism>
<dbReference type="InterPro" id="IPR045618">
    <property type="entry name" value="DUF6444"/>
</dbReference>
<dbReference type="Proteomes" id="UP001065613">
    <property type="component" value="Chromosome"/>
</dbReference>
<feature type="region of interest" description="Disordered" evidence="1">
    <location>
        <begin position="61"/>
        <end position="84"/>
    </location>
</feature>
<dbReference type="AlphaFoldDB" id="A0A977PU58"/>
<dbReference type="EMBL" id="CP073041">
    <property type="protein sequence ID" value="UXE58723.1"/>
    <property type="molecule type" value="Genomic_DNA"/>
</dbReference>
<reference evidence="3" key="1">
    <citation type="submission" date="2021-04" db="EMBL/GenBank/DDBJ databases">
        <title>Genome sequence of Woronichinia naegeliana from Washington state freshwater lake bloom.</title>
        <authorList>
            <person name="Dreher T.W."/>
        </authorList>
    </citation>
    <scope>NUCLEOTIDE SEQUENCE</scope>
    <source>
        <strain evidence="3">WA131</strain>
    </source>
</reference>
<dbReference type="Pfam" id="PF20042">
    <property type="entry name" value="DUF6444"/>
    <property type="match status" value="1"/>
</dbReference>
<sequence length="84" mass="10067">MKKLDPVPDLNQEEVKMPWQKEVAKDWYEDYQKEKEENEKLRKELVELKKEIEKLKEKLKKLNQRTSENSSQPPSSDGYKGCDL</sequence>
<feature type="domain" description="DUF6444" evidence="2">
    <location>
        <begin position="35"/>
        <end position="80"/>
    </location>
</feature>
<gene>
    <name evidence="3" type="ORF">KA717_22155</name>
</gene>
<evidence type="ECO:0000313" key="3">
    <source>
        <dbReference type="EMBL" id="UXE58723.1"/>
    </source>
</evidence>
<name>A0A977PU58_9CYAN</name>
<proteinExistence type="predicted"/>
<evidence type="ECO:0000256" key="1">
    <source>
        <dbReference type="SAM" id="MobiDB-lite"/>
    </source>
</evidence>
<accession>A0A977PU58</accession>